<keyword evidence="1" id="KW-0472">Membrane</keyword>
<name>A0A6G0XEL0_9STRA</name>
<dbReference type="EMBL" id="VJMJ01000074">
    <property type="protein sequence ID" value="KAF0738506.1"/>
    <property type="molecule type" value="Genomic_DNA"/>
</dbReference>
<sequence>MPLPSSLGSPEVPPWKYVHTFGVLLDLILILENLGVTLGFTAYTLVKITLRWYCVLQAATRAVELAKVLGIKAFNRHRTSTIVLDDLVLGIASTTADDLGHVGGRATLDGKRIFAHIIPPHILDRAVVAFTVNLLRLLLADDDILERGTRFNQEVSSVFATFGLTSSRLFRVNMLA</sequence>
<keyword evidence="3" id="KW-1185">Reference proteome</keyword>
<keyword evidence="1" id="KW-1133">Transmembrane helix</keyword>
<protein>
    <submittedName>
        <fullName evidence="2">Uncharacterized protein</fullName>
    </submittedName>
</protein>
<accession>A0A6G0XEL0</accession>
<comment type="caution">
    <text evidence="2">The sequence shown here is derived from an EMBL/GenBank/DDBJ whole genome shotgun (WGS) entry which is preliminary data.</text>
</comment>
<proteinExistence type="predicted"/>
<evidence type="ECO:0000313" key="3">
    <source>
        <dbReference type="Proteomes" id="UP000481153"/>
    </source>
</evidence>
<gene>
    <name evidence="2" type="ORF">Ae201684_005735</name>
</gene>
<evidence type="ECO:0000313" key="2">
    <source>
        <dbReference type="EMBL" id="KAF0738506.1"/>
    </source>
</evidence>
<organism evidence="2 3">
    <name type="scientific">Aphanomyces euteiches</name>
    <dbReference type="NCBI Taxonomy" id="100861"/>
    <lineage>
        <taxon>Eukaryota</taxon>
        <taxon>Sar</taxon>
        <taxon>Stramenopiles</taxon>
        <taxon>Oomycota</taxon>
        <taxon>Saprolegniomycetes</taxon>
        <taxon>Saprolegniales</taxon>
        <taxon>Verrucalvaceae</taxon>
        <taxon>Aphanomyces</taxon>
    </lineage>
</organism>
<feature type="transmembrane region" description="Helical" evidence="1">
    <location>
        <begin position="20"/>
        <end position="46"/>
    </location>
</feature>
<reference evidence="2 3" key="1">
    <citation type="submission" date="2019-07" db="EMBL/GenBank/DDBJ databases">
        <title>Genomics analysis of Aphanomyces spp. identifies a new class of oomycete effector associated with host adaptation.</title>
        <authorList>
            <person name="Gaulin E."/>
        </authorList>
    </citation>
    <scope>NUCLEOTIDE SEQUENCE [LARGE SCALE GENOMIC DNA]</scope>
    <source>
        <strain evidence="2 3">ATCC 201684</strain>
    </source>
</reference>
<dbReference type="Proteomes" id="UP000481153">
    <property type="component" value="Unassembled WGS sequence"/>
</dbReference>
<dbReference type="AlphaFoldDB" id="A0A6G0XEL0"/>
<evidence type="ECO:0000256" key="1">
    <source>
        <dbReference type="SAM" id="Phobius"/>
    </source>
</evidence>
<keyword evidence="1" id="KW-0812">Transmembrane</keyword>